<comment type="subcellular location">
    <subcellularLocation>
        <location evidence="1">Cell membrane</location>
        <topology evidence="1">Multi-pass membrane protein</topology>
    </subcellularLocation>
</comment>
<keyword evidence="8" id="KW-0811">Translocation</keyword>
<dbReference type="GO" id="GO:0015450">
    <property type="term" value="F:protein-transporting ATPase activity"/>
    <property type="evidence" value="ECO:0007669"/>
    <property type="project" value="InterPro"/>
</dbReference>
<evidence type="ECO:0000256" key="4">
    <source>
        <dbReference type="ARBA" id="ARBA00022475"/>
    </source>
</evidence>
<dbReference type="PANTHER" id="PTHR30081">
    <property type="entry name" value="PROTEIN-EXPORT MEMBRANE PROTEIN SEC"/>
    <property type="match status" value="1"/>
</dbReference>
<dbReference type="InterPro" id="IPR022813">
    <property type="entry name" value="SecD/SecF_arch_bac"/>
</dbReference>
<dbReference type="Gene3D" id="1.20.1640.10">
    <property type="entry name" value="Multidrug efflux transporter AcrB transmembrane domain"/>
    <property type="match status" value="2"/>
</dbReference>
<proteinExistence type="predicted"/>
<feature type="transmembrane region" description="Helical" evidence="10">
    <location>
        <begin position="361"/>
        <end position="381"/>
    </location>
</feature>
<feature type="transmembrane region" description="Helical" evidence="10">
    <location>
        <begin position="432"/>
        <end position="453"/>
    </location>
</feature>
<dbReference type="GO" id="GO:0006886">
    <property type="term" value="P:intracellular protein transport"/>
    <property type="evidence" value="ECO:0007669"/>
    <property type="project" value="InterPro"/>
</dbReference>
<evidence type="ECO:0000256" key="7">
    <source>
        <dbReference type="ARBA" id="ARBA00022989"/>
    </source>
</evidence>
<feature type="transmembrane region" description="Helical" evidence="10">
    <location>
        <begin position="528"/>
        <end position="547"/>
    </location>
</feature>
<evidence type="ECO:0000313" key="13">
    <source>
        <dbReference type="Proteomes" id="UP000315201"/>
    </source>
</evidence>
<feature type="transmembrane region" description="Helical" evidence="10">
    <location>
        <begin position="21"/>
        <end position="39"/>
    </location>
</feature>
<dbReference type="NCBIfam" id="TIGR00966">
    <property type="entry name" value="transloc_SecF"/>
    <property type="match status" value="1"/>
</dbReference>
<dbReference type="SUPFAM" id="SSF82866">
    <property type="entry name" value="Multidrug efflux transporter AcrB transmembrane domain"/>
    <property type="match status" value="2"/>
</dbReference>
<feature type="transmembrane region" description="Helical" evidence="10">
    <location>
        <begin position="718"/>
        <end position="740"/>
    </location>
</feature>
<feature type="transmembrane region" description="Helical" evidence="10">
    <location>
        <begin position="465"/>
        <end position="488"/>
    </location>
</feature>
<feature type="transmembrane region" description="Helical" evidence="10">
    <location>
        <begin position="777"/>
        <end position="794"/>
    </location>
</feature>
<keyword evidence="9 10" id="KW-0472">Membrane</keyword>
<reference evidence="12 13" key="1">
    <citation type="submission" date="2019-06" db="EMBL/GenBank/DDBJ databases">
        <title>Mycoplasma nasistruthionis sp. nov. str Ms03.</title>
        <authorList>
            <person name="Botes A."/>
        </authorList>
    </citation>
    <scope>NUCLEOTIDE SEQUENCE [LARGE SCALE GENOMIC DNA]</scope>
    <source>
        <strain evidence="12 13">Ms03</strain>
    </source>
</reference>
<name>A0A4Y6I5D1_9MOLU</name>
<evidence type="ECO:0000256" key="3">
    <source>
        <dbReference type="ARBA" id="ARBA00022448"/>
    </source>
</evidence>
<dbReference type="Gene3D" id="3.30.1360.200">
    <property type="match status" value="1"/>
</dbReference>
<evidence type="ECO:0000313" key="12">
    <source>
        <dbReference type="EMBL" id="QDF64824.1"/>
    </source>
</evidence>
<keyword evidence="4" id="KW-1003">Cell membrane</keyword>
<dbReference type="AlphaFoldDB" id="A0A4Y6I5D1"/>
<keyword evidence="7 10" id="KW-1133">Transmembrane helix</keyword>
<evidence type="ECO:0000256" key="2">
    <source>
        <dbReference type="ARBA" id="ARBA00015792"/>
    </source>
</evidence>
<feature type="transmembrane region" description="Helical" evidence="10">
    <location>
        <begin position="664"/>
        <end position="685"/>
    </location>
</feature>
<dbReference type="InterPro" id="IPR048634">
    <property type="entry name" value="SecD_SecF_C"/>
</dbReference>
<dbReference type="EMBL" id="CP041147">
    <property type="protein sequence ID" value="QDF64824.1"/>
    <property type="molecule type" value="Genomic_DNA"/>
</dbReference>
<dbReference type="PRINTS" id="PR01755">
    <property type="entry name" value="SECFTRNLCASE"/>
</dbReference>
<dbReference type="NCBIfam" id="NF009582">
    <property type="entry name" value="PRK13024.1-2"/>
    <property type="match status" value="1"/>
</dbReference>
<organism evidence="12 13">
    <name type="scientific">Mycoplasma nasistruthionis</name>
    <dbReference type="NCBI Taxonomy" id="353852"/>
    <lineage>
        <taxon>Bacteria</taxon>
        <taxon>Bacillati</taxon>
        <taxon>Mycoplasmatota</taxon>
        <taxon>Mollicutes</taxon>
        <taxon>Mycoplasmataceae</taxon>
        <taxon>Mycoplasma</taxon>
    </lineage>
</organism>
<sequence>MKNRIKEFLKITNFKRFIIGFITIFSALMVIVFGSVFYVSKNVNKSLDYGGGIEVLIQVKQDQKNADKTLTEQVNKSLFNRLTGGTGLNGISISSEGDGKIRITKSGQITDSQRIAFENEIVDKPILTITDAELRPLFYDGIFTEDGSLEKGNSTNWIPPFKADSAKATANQSSGQYIVELTLQPDAVVEWTKATKYVSEKPAGQNRILMWLNIEKLIHLAKTEFPEDWKQANENLWNFIHVNNSPYTTVTNQFGQQERKANELKKYQFDASQFLISDAQVSAPLNQANIQISGNFTAATSTELANKINFGLSNYELKVLSNIYLDQSLNNSAFYYAMLAGVVIFIIISFFMIVNYGLLGVLSTISIALYIFLTLLIFTVLRGEYSPATIAALIIGIGISVDANVITYERLKREIYSGDAVKKSYRNANRMSISSIIDANVTTIIVGFILFYFGTKDVRGFSITLILSILFTLLVMLVFSRFLATLLVNSELFENRLYLLGIRKKYILNQTKLGAFVERNDFLKQAKYFAVGSLVFIIIGLIVFGSISGAQNDAWAGFNRSLEFSGGTNINISADPSSYLSQNEAQNILNQLKNNATTLNIKDADSVLSMSKISSTSDNWAIILKTSQEISPEQTQQISEFVRSIDAQLKVINYTISTSEASKLVLNSMLAVGLSFIGIVVYLLLRMNWTYSIAAIIGLLHDFLMVLAFIVITRLQVSAIIIAAMLSILGLSINDTVVTFDKIRETIKTKYPNRILRQEDIKSIVNSSIAETLKRSLYTSGTTIVAILVLLAFYDATNFSFNIVMLFGISIGVYSSVFICSWVWAKLELIRQRGIEKRANNGFWNINKPDEQTFNGINDYV</sequence>
<dbReference type="Pfam" id="PF02355">
    <property type="entry name" value="SecD_SecF_C"/>
    <property type="match status" value="2"/>
</dbReference>
<evidence type="ECO:0000259" key="11">
    <source>
        <dbReference type="Pfam" id="PF02355"/>
    </source>
</evidence>
<dbReference type="NCBIfam" id="NF046001">
    <property type="entry name" value="SecDF_plasm"/>
    <property type="match status" value="1"/>
</dbReference>
<evidence type="ECO:0000256" key="10">
    <source>
        <dbReference type="SAM" id="Phobius"/>
    </source>
</evidence>
<protein>
    <recommendedName>
        <fullName evidence="2">Protein translocase subunit SecF</fullName>
    </recommendedName>
</protein>
<keyword evidence="5 10" id="KW-0812">Transmembrane</keyword>
<dbReference type="InterPro" id="IPR005665">
    <property type="entry name" value="SecF_bac"/>
</dbReference>
<dbReference type="RefSeq" id="WP_208664879.1">
    <property type="nucleotide sequence ID" value="NZ_CP041147.1"/>
</dbReference>
<evidence type="ECO:0000256" key="1">
    <source>
        <dbReference type="ARBA" id="ARBA00004651"/>
    </source>
</evidence>
<feature type="transmembrane region" description="Helical" evidence="10">
    <location>
        <begin position="800"/>
        <end position="825"/>
    </location>
</feature>
<evidence type="ECO:0000256" key="5">
    <source>
        <dbReference type="ARBA" id="ARBA00022692"/>
    </source>
</evidence>
<dbReference type="InterPro" id="IPR022645">
    <property type="entry name" value="SecD/SecF_bac"/>
</dbReference>
<feature type="domain" description="Protein export membrane protein SecD/SecF C-terminal" evidence="11">
    <location>
        <begin position="643"/>
        <end position="827"/>
    </location>
</feature>
<dbReference type="GO" id="GO:0005886">
    <property type="term" value="C:plasma membrane"/>
    <property type="evidence" value="ECO:0007669"/>
    <property type="project" value="UniProtKB-SubCell"/>
</dbReference>
<dbReference type="PANTHER" id="PTHR30081:SF8">
    <property type="entry name" value="PROTEIN TRANSLOCASE SUBUNIT SECF"/>
    <property type="match status" value="1"/>
</dbReference>
<gene>
    <name evidence="12" type="ORF">FIV53_00645</name>
</gene>
<keyword evidence="3" id="KW-0813">Transport</keyword>
<evidence type="ECO:0000256" key="9">
    <source>
        <dbReference type="ARBA" id="ARBA00023136"/>
    </source>
</evidence>
<feature type="domain" description="Protein export membrane protein SecD/SecF C-terminal" evidence="11">
    <location>
        <begin position="326"/>
        <end position="474"/>
    </location>
</feature>
<keyword evidence="6" id="KW-0653">Protein transport</keyword>
<evidence type="ECO:0000256" key="8">
    <source>
        <dbReference type="ARBA" id="ARBA00023010"/>
    </source>
</evidence>
<feature type="transmembrane region" description="Helical" evidence="10">
    <location>
        <begin position="387"/>
        <end position="406"/>
    </location>
</feature>
<feature type="transmembrane region" description="Helical" evidence="10">
    <location>
        <begin position="692"/>
        <end position="712"/>
    </location>
</feature>
<feature type="transmembrane region" description="Helical" evidence="10">
    <location>
        <begin position="333"/>
        <end position="354"/>
    </location>
</feature>
<evidence type="ECO:0000256" key="6">
    <source>
        <dbReference type="ARBA" id="ARBA00022927"/>
    </source>
</evidence>
<dbReference type="Proteomes" id="UP000315201">
    <property type="component" value="Chromosome"/>
</dbReference>
<keyword evidence="13" id="KW-1185">Reference proteome</keyword>
<accession>A0A4Y6I5D1</accession>